<dbReference type="PANTHER" id="PTHR30388">
    <property type="entry name" value="ALDEHYDE OXIDOREDUCTASE MOLYBDENUM COFACTOR ASSEMBLY PROTEIN"/>
    <property type="match status" value="1"/>
</dbReference>
<dbReference type="PANTHER" id="PTHR30388:SF4">
    <property type="entry name" value="MOLYBDENUM COFACTOR INSERTION CHAPERONE PAOD"/>
    <property type="match status" value="1"/>
</dbReference>
<protein>
    <submittedName>
        <fullName evidence="3">Xanthine dehydrogenase accessory factor</fullName>
    </submittedName>
</protein>
<dbReference type="Pfam" id="PF02625">
    <property type="entry name" value="XdhC_CoxI"/>
    <property type="match status" value="2"/>
</dbReference>
<name>A0ABU2CLU4_9MICO</name>
<evidence type="ECO:0000313" key="3">
    <source>
        <dbReference type="EMBL" id="MDR7382317.1"/>
    </source>
</evidence>
<dbReference type="Gene3D" id="3.40.50.720">
    <property type="entry name" value="NAD(P)-binding Rossmann-like Domain"/>
    <property type="match status" value="1"/>
</dbReference>
<comment type="caution">
    <text evidence="3">The sequence shown here is derived from an EMBL/GenBank/DDBJ whole genome shotgun (WGS) entry which is preliminary data.</text>
</comment>
<evidence type="ECO:0000313" key="4">
    <source>
        <dbReference type="Proteomes" id="UP001183585"/>
    </source>
</evidence>
<proteinExistence type="predicted"/>
<dbReference type="InterPro" id="IPR052698">
    <property type="entry name" value="MoCofactor_Util/Proc"/>
</dbReference>
<keyword evidence="4" id="KW-1185">Reference proteome</keyword>
<reference evidence="3 4" key="1">
    <citation type="submission" date="2023-07" db="EMBL/GenBank/DDBJ databases">
        <title>Sequencing the genomes of 1000 actinobacteria strains.</title>
        <authorList>
            <person name="Klenk H.-P."/>
        </authorList>
    </citation>
    <scope>NUCLEOTIDE SEQUENCE [LARGE SCALE GENOMIC DNA]</scope>
    <source>
        <strain evidence="3 4">DSM 45554</strain>
    </source>
</reference>
<dbReference type="RefSeq" id="WP_274993407.1">
    <property type="nucleotide sequence ID" value="NZ_JAJQQP010000004.1"/>
</dbReference>
<feature type="domain" description="XdhC- CoxI" evidence="1">
    <location>
        <begin position="13"/>
        <end position="79"/>
    </location>
</feature>
<evidence type="ECO:0000259" key="1">
    <source>
        <dbReference type="Pfam" id="PF02625"/>
    </source>
</evidence>
<evidence type="ECO:0000259" key="2">
    <source>
        <dbReference type="Pfam" id="PF13478"/>
    </source>
</evidence>
<gene>
    <name evidence="3" type="ORF">J2S48_001832</name>
</gene>
<organism evidence="3 4">
    <name type="scientific">Promicromonospora iranensis</name>
    <dbReference type="NCBI Taxonomy" id="1105144"/>
    <lineage>
        <taxon>Bacteria</taxon>
        <taxon>Bacillati</taxon>
        <taxon>Actinomycetota</taxon>
        <taxon>Actinomycetes</taxon>
        <taxon>Micrococcales</taxon>
        <taxon>Promicromonosporaceae</taxon>
        <taxon>Promicromonospora</taxon>
    </lineage>
</organism>
<dbReference type="Proteomes" id="UP001183585">
    <property type="component" value="Unassembled WGS sequence"/>
</dbReference>
<dbReference type="InterPro" id="IPR003777">
    <property type="entry name" value="XdhC_CoxI"/>
</dbReference>
<dbReference type="EMBL" id="JAVDYE010000001">
    <property type="protein sequence ID" value="MDR7382317.1"/>
    <property type="molecule type" value="Genomic_DNA"/>
</dbReference>
<accession>A0ABU2CLU4</accession>
<feature type="domain" description="XdhC- CoxI" evidence="1">
    <location>
        <begin position="120"/>
        <end position="181"/>
    </location>
</feature>
<dbReference type="Pfam" id="PF13478">
    <property type="entry name" value="XdhC_C"/>
    <property type="match status" value="1"/>
</dbReference>
<feature type="domain" description="XdhC Rossmann" evidence="2">
    <location>
        <begin position="204"/>
        <end position="349"/>
    </location>
</feature>
<sequence length="391" mass="41366">MLELAAQLLERTRRRIPFVTATVTNVAGSAPRQPGSSLVVDADGAVLGNVSGGCVDAAVHDACQEMLAGDHQPQVLRFGYTDADAIGVGLTCGGTIELLLRHHDPATEPRLEAALLDATRDESVALATVVRGPEAHLGRTIVVRPGQPSQGTLGDELLDQVAGAQAADMLHAGQSGTVEIGVADSYCRDPMTLLVESSTPAPRMLVFGATDHAAALARLGTFLGYRVTVCDARPTFATPERFPGAEVVVEWPHRHLGAQAEAGLLDQRTVVCVLTHDPKFDLPLLTAALRLPVAYVGAMGSRRTHEERLARLREAGLTDHELGRLHSPIGLDLGARTPQETALSIAAEIVANRHDGSGVPLSTGVPIHRKVVQHDVTHRSVPSPRPLTHSS</sequence>
<dbReference type="InterPro" id="IPR027051">
    <property type="entry name" value="XdhC_Rossmann_dom"/>
</dbReference>